<proteinExistence type="predicted"/>
<accession>A0ABQ2VNB6</accession>
<sequence>MWTAAWVATLIWRTFHVFYSGSGATRLMLRLGFTPQILARRVAERDEQAVAQW</sequence>
<dbReference type="RefSeq" id="WP_229853070.1">
    <property type="nucleotide sequence ID" value="NZ_BMRP01000074.1"/>
</dbReference>
<comment type="caution">
    <text evidence="2">The sequence shown here is derived from an EMBL/GenBank/DDBJ whole genome shotgun (WGS) entry which is preliminary data.</text>
</comment>
<evidence type="ECO:0000313" key="2">
    <source>
        <dbReference type="EMBL" id="GGV01870.1"/>
    </source>
</evidence>
<protein>
    <recommendedName>
        <fullName evidence="1">Winged helix-turn helix domain-containing protein</fullName>
    </recommendedName>
</protein>
<gene>
    <name evidence="2" type="ORF">GCM10010211_81460</name>
</gene>
<evidence type="ECO:0000313" key="3">
    <source>
        <dbReference type="Proteomes" id="UP000654471"/>
    </source>
</evidence>
<dbReference type="EMBL" id="BMRP01000074">
    <property type="protein sequence ID" value="GGV01870.1"/>
    <property type="molecule type" value="Genomic_DNA"/>
</dbReference>
<dbReference type="InterPro" id="IPR025959">
    <property type="entry name" value="Winged_HTH_dom"/>
</dbReference>
<keyword evidence="3" id="KW-1185">Reference proteome</keyword>
<feature type="domain" description="Winged helix-turn helix" evidence="1">
    <location>
        <begin position="1"/>
        <end position="53"/>
    </location>
</feature>
<dbReference type="Proteomes" id="UP000654471">
    <property type="component" value="Unassembled WGS sequence"/>
</dbReference>
<dbReference type="Pfam" id="PF13592">
    <property type="entry name" value="HTH_33"/>
    <property type="match status" value="1"/>
</dbReference>
<evidence type="ECO:0000259" key="1">
    <source>
        <dbReference type="Pfam" id="PF13592"/>
    </source>
</evidence>
<reference evidence="3" key="1">
    <citation type="journal article" date="2019" name="Int. J. Syst. Evol. Microbiol.">
        <title>The Global Catalogue of Microorganisms (GCM) 10K type strain sequencing project: providing services to taxonomists for standard genome sequencing and annotation.</title>
        <authorList>
            <consortium name="The Broad Institute Genomics Platform"/>
            <consortium name="The Broad Institute Genome Sequencing Center for Infectious Disease"/>
            <person name="Wu L."/>
            <person name="Ma J."/>
        </authorList>
    </citation>
    <scope>NUCLEOTIDE SEQUENCE [LARGE SCALE GENOMIC DNA]</scope>
    <source>
        <strain evidence="3">JCM 3399</strain>
    </source>
</reference>
<name>A0ABQ2VNB6_9ACTN</name>
<organism evidence="2 3">
    <name type="scientific">Streptomyces albospinus</name>
    <dbReference type="NCBI Taxonomy" id="285515"/>
    <lineage>
        <taxon>Bacteria</taxon>
        <taxon>Bacillati</taxon>
        <taxon>Actinomycetota</taxon>
        <taxon>Actinomycetes</taxon>
        <taxon>Kitasatosporales</taxon>
        <taxon>Streptomycetaceae</taxon>
        <taxon>Streptomyces</taxon>
    </lineage>
</organism>